<dbReference type="GO" id="GO:0004792">
    <property type="term" value="F:thiosulfate-cyanide sulfurtransferase activity"/>
    <property type="evidence" value="ECO:0007669"/>
    <property type="project" value="TreeGrafter"/>
</dbReference>
<dbReference type="Gene3D" id="3.40.50.720">
    <property type="entry name" value="NAD(P)-binding Rossmann-like Domain"/>
    <property type="match status" value="1"/>
</dbReference>
<dbReference type="AlphaFoldDB" id="R4FZH1"/>
<comment type="similarity">
    <text evidence="1">Belongs to the HesA/MoeB/ThiF family.</text>
</comment>
<evidence type="ECO:0000259" key="2">
    <source>
        <dbReference type="Pfam" id="PF00899"/>
    </source>
</evidence>
<dbReference type="Proteomes" id="UP000013057">
    <property type="component" value="Unassembled WGS sequence"/>
</dbReference>
<dbReference type="FunFam" id="3.40.50.720:FF:000080">
    <property type="entry name" value="Thiazole biosynthesis adenylyltransferase ThiF"/>
    <property type="match status" value="1"/>
</dbReference>
<dbReference type="PANTHER" id="PTHR10953:SF102">
    <property type="entry name" value="ADENYLYLTRANSFERASE AND SULFURTRANSFERASE MOCS3"/>
    <property type="match status" value="1"/>
</dbReference>
<evidence type="ECO:0000256" key="1">
    <source>
        <dbReference type="ARBA" id="ARBA00009919"/>
    </source>
</evidence>
<organism evidence="3 4">
    <name type="scientific">Anoxybacillus flavithermus NBRC 109594</name>
    <dbReference type="NCBI Taxonomy" id="1315967"/>
    <lineage>
        <taxon>Bacteria</taxon>
        <taxon>Bacillati</taxon>
        <taxon>Bacillota</taxon>
        <taxon>Bacilli</taxon>
        <taxon>Bacillales</taxon>
        <taxon>Anoxybacillaceae</taxon>
        <taxon>Anoxybacillus</taxon>
    </lineage>
</organism>
<comment type="caution">
    <text evidence="3">The sequence shown here is derived from an EMBL/GenBank/DDBJ whole genome shotgun (WGS) entry which is preliminary data.</text>
</comment>
<dbReference type="GO" id="GO:0008641">
    <property type="term" value="F:ubiquitin-like modifier activating enzyme activity"/>
    <property type="evidence" value="ECO:0007669"/>
    <property type="project" value="InterPro"/>
</dbReference>
<dbReference type="CDD" id="cd00757">
    <property type="entry name" value="ThiF_MoeB_HesA_family"/>
    <property type="match status" value="1"/>
</dbReference>
<reference evidence="4" key="1">
    <citation type="journal article" date="2013" name="Genome">
        <title>Draft Genome Sequence of a Thermophilic Member of the Bacillaceae, Anoxybacillus flavithermus Strain Kn10, Isolated from the Kan-nawa Hot Spring in Japan.</title>
        <authorList>
            <person name="Matsutani M."/>
            <person name="Shirakihara Y."/>
            <person name="Imada K."/>
            <person name="Yakushi T."/>
            <person name="Matsushita K."/>
        </authorList>
    </citation>
    <scope>NUCLEOTIDE SEQUENCE [LARGE SCALE GENOMIC DNA]</scope>
    <source>
        <strain evidence="4">NBRC 109594</strain>
    </source>
</reference>
<dbReference type="InterPro" id="IPR000594">
    <property type="entry name" value="ThiF_NAD_FAD-bd"/>
</dbReference>
<feature type="domain" description="THIF-type NAD/FAD binding fold" evidence="2">
    <location>
        <begin position="6"/>
        <end position="243"/>
    </location>
</feature>
<name>R4FZH1_9BACL</name>
<evidence type="ECO:0000313" key="3">
    <source>
        <dbReference type="EMBL" id="GAC89784.1"/>
    </source>
</evidence>
<dbReference type="SUPFAM" id="SSF69572">
    <property type="entry name" value="Activating enzymes of the ubiquitin-like proteins"/>
    <property type="match status" value="1"/>
</dbReference>
<dbReference type="GO" id="GO:0005829">
    <property type="term" value="C:cytosol"/>
    <property type="evidence" value="ECO:0007669"/>
    <property type="project" value="TreeGrafter"/>
</dbReference>
<dbReference type="PANTHER" id="PTHR10953">
    <property type="entry name" value="UBIQUITIN-ACTIVATING ENZYME E1"/>
    <property type="match status" value="1"/>
</dbReference>
<protein>
    <submittedName>
        <fullName evidence="3">UBA/THIF-type NAD/FAD binding protein</fullName>
    </submittedName>
</protein>
<proteinExistence type="inferred from homology"/>
<accession>R4FZH1</accession>
<dbReference type="GO" id="GO:0016779">
    <property type="term" value="F:nucleotidyltransferase activity"/>
    <property type="evidence" value="ECO:0007669"/>
    <property type="project" value="TreeGrafter"/>
</dbReference>
<dbReference type="InterPro" id="IPR045886">
    <property type="entry name" value="ThiF/MoeB/HesA"/>
</dbReference>
<evidence type="ECO:0000313" key="4">
    <source>
        <dbReference type="Proteomes" id="UP000013057"/>
    </source>
</evidence>
<gene>
    <name evidence="3" type="ORF">KN10_0220</name>
</gene>
<dbReference type="Pfam" id="PF00899">
    <property type="entry name" value="ThiF"/>
    <property type="match status" value="1"/>
</dbReference>
<dbReference type="EMBL" id="BARH01000001">
    <property type="protein sequence ID" value="GAC89784.1"/>
    <property type="molecule type" value="Genomic_DNA"/>
</dbReference>
<sequence length="338" mass="38559">MMMERYSRQMLFSPIGEKGQRVIQQKHVLIVGAGALGSANADMLARAGVGRLTIVDRDYVDWTNLQRQQLYSEEDADNRWPKAVAAKRRLASVNHDVHVEALVMDAQDESFASLFEQQIDLIIDGTDNFETRFLLNDLAQKYRIPWIYGACVGSYGLSFTIIPEQTPCFRCVMNHLPSYHLTCDNVGIISPAVQMVAAYQTTEALKILVGDVRAIRRSLVIFDVWQNEHRFLQVHKLKNEHCPSCGNDRIYPALRSERAKTSVLCGRDTVQIRHTHPFHITNMMEQMKANGQQVHGNEYLLMTQLEGHRVVLFADGRMLVHGTKDATFARSLYQKYFS</sequence>
<dbReference type="InterPro" id="IPR035985">
    <property type="entry name" value="Ubiquitin-activating_enz"/>
</dbReference>
<dbReference type="GO" id="GO:0008146">
    <property type="term" value="F:sulfotransferase activity"/>
    <property type="evidence" value="ECO:0007669"/>
    <property type="project" value="TreeGrafter"/>
</dbReference>